<feature type="domain" description="HTH cro/C1-type" evidence="1">
    <location>
        <begin position="12"/>
        <end position="65"/>
    </location>
</feature>
<dbReference type="HOGENOM" id="CLU_053304_1_0_9"/>
<evidence type="ECO:0000259" key="1">
    <source>
        <dbReference type="PROSITE" id="PS50943"/>
    </source>
</evidence>
<sequence>MDNSDANYGHQIQAQRKRLNMTQQQLADSICSQSMLSGIEKGIYIPNIMLFAQLCARLGLSVEHALLHDYPTINHSTEFNQTIKQLCNAHHYAEMINYLAKAQVINYLITDQDFQTYYYYMGIAIYQAKHDYQNAKQNLVLALSYTPTDQIKTALENLIAATIAFIDFKHSDRNVASVEFQACLDRIKQNKILFKNENLNSIYYQYTVRLYQKNNFATALAIVDTGIQHITDIDSHFMLADLFLLKSAIHIKLNQLKDAQIAGAKAASLSEIFSLELYPLT</sequence>
<dbReference type="Gene3D" id="1.25.40.10">
    <property type="entry name" value="Tetratricopeptide repeat domain"/>
    <property type="match status" value="1"/>
</dbReference>
<gene>
    <name evidence="2" type="ORF">LOOC260_112730</name>
</gene>
<dbReference type="CDD" id="cd00093">
    <property type="entry name" value="HTH_XRE"/>
    <property type="match status" value="1"/>
</dbReference>
<dbReference type="InterPro" id="IPR053163">
    <property type="entry name" value="HTH-type_regulator_Rgg"/>
</dbReference>
<dbReference type="PROSITE" id="PS50943">
    <property type="entry name" value="HTH_CROC1"/>
    <property type="match status" value="1"/>
</dbReference>
<dbReference type="STRING" id="1291742.LOOC260_112730"/>
<dbReference type="SMART" id="SM00530">
    <property type="entry name" value="HTH_XRE"/>
    <property type="match status" value="1"/>
</dbReference>
<dbReference type="InterPro" id="IPR010982">
    <property type="entry name" value="Lambda_DNA-bd_dom_sf"/>
</dbReference>
<dbReference type="Pfam" id="PF01381">
    <property type="entry name" value="HTH_3"/>
    <property type="match status" value="1"/>
</dbReference>
<dbReference type="SUPFAM" id="SSF47413">
    <property type="entry name" value="lambda repressor-like DNA-binding domains"/>
    <property type="match status" value="1"/>
</dbReference>
<dbReference type="Proteomes" id="UP000031620">
    <property type="component" value="Chromosome"/>
</dbReference>
<dbReference type="RefSeq" id="WP_052467318.1">
    <property type="nucleotide sequence ID" value="NZ_AP014680.1"/>
</dbReference>
<dbReference type="InterPro" id="IPR001387">
    <property type="entry name" value="Cro/C1-type_HTH"/>
</dbReference>
<name>A0A0A1GZB6_9LACO</name>
<reference evidence="2 3" key="1">
    <citation type="submission" date="2014-11" db="EMBL/GenBank/DDBJ databases">
        <title>Complete genome sequence and analysis of Lactobacillus hokkaidonensis LOOC260T.</title>
        <authorList>
            <person name="Tanizawa Y."/>
            <person name="Tohno M."/>
            <person name="Kaminuma E."/>
            <person name="Nakamura Y."/>
            <person name="Arita M."/>
        </authorList>
    </citation>
    <scope>NUCLEOTIDE SEQUENCE [LARGE SCALE GENOMIC DNA]</scope>
    <source>
        <strain evidence="2 3">LOOC260</strain>
    </source>
</reference>
<evidence type="ECO:0000313" key="3">
    <source>
        <dbReference type="Proteomes" id="UP000031620"/>
    </source>
</evidence>
<dbReference type="PANTHER" id="PTHR37038:SF14">
    <property type="entry name" value="TRANSCRIPTIONAL ACTIVATOR"/>
    <property type="match status" value="1"/>
</dbReference>
<dbReference type="PANTHER" id="PTHR37038">
    <property type="entry name" value="TRANSCRIPTIONAL REGULATOR-RELATED"/>
    <property type="match status" value="1"/>
</dbReference>
<dbReference type="AlphaFoldDB" id="A0A0A1GZB6"/>
<proteinExistence type="predicted"/>
<accession>A0A0A1GZB6</accession>
<dbReference type="GO" id="GO:0003677">
    <property type="term" value="F:DNA binding"/>
    <property type="evidence" value="ECO:0007669"/>
    <property type="project" value="InterPro"/>
</dbReference>
<evidence type="ECO:0000313" key="2">
    <source>
        <dbReference type="EMBL" id="BAP85811.1"/>
    </source>
</evidence>
<dbReference type="EMBL" id="AP014680">
    <property type="protein sequence ID" value="BAP85811.1"/>
    <property type="molecule type" value="Genomic_DNA"/>
</dbReference>
<organism evidence="2 3">
    <name type="scientific">Paucilactobacillus hokkaidonensis JCM 18461</name>
    <dbReference type="NCBI Taxonomy" id="1291742"/>
    <lineage>
        <taxon>Bacteria</taxon>
        <taxon>Bacillati</taxon>
        <taxon>Bacillota</taxon>
        <taxon>Bacilli</taxon>
        <taxon>Lactobacillales</taxon>
        <taxon>Lactobacillaceae</taxon>
        <taxon>Paucilactobacillus</taxon>
    </lineage>
</organism>
<dbReference type="KEGG" id="lho:LOOC260_112730"/>
<dbReference type="InterPro" id="IPR011990">
    <property type="entry name" value="TPR-like_helical_dom_sf"/>
</dbReference>
<protein>
    <submittedName>
        <fullName evidence="2">XRE family transcriptional regulator</fullName>
    </submittedName>
</protein>